<reference evidence="2 3" key="1">
    <citation type="submission" date="2020-07" db="EMBL/GenBank/DDBJ databases">
        <title>Sequencing the genomes of 1000 actinobacteria strains.</title>
        <authorList>
            <person name="Klenk H.-P."/>
        </authorList>
    </citation>
    <scope>NUCLEOTIDE SEQUENCE [LARGE SCALE GENOMIC DNA]</scope>
    <source>
        <strain evidence="2 3">DSM 45975</strain>
    </source>
</reference>
<keyword evidence="2" id="KW-0378">Hydrolase</keyword>
<evidence type="ECO:0000313" key="3">
    <source>
        <dbReference type="Proteomes" id="UP000569329"/>
    </source>
</evidence>
<gene>
    <name evidence="2" type="ORF">FHX42_004376</name>
</gene>
<dbReference type="Proteomes" id="UP000569329">
    <property type="component" value="Unassembled WGS sequence"/>
</dbReference>
<protein>
    <submittedName>
        <fullName evidence="2">Very-short-patch-repair endonuclease</fullName>
    </submittedName>
</protein>
<feature type="domain" description="DUF559" evidence="1">
    <location>
        <begin position="221"/>
        <end position="283"/>
    </location>
</feature>
<dbReference type="Gene3D" id="3.40.960.10">
    <property type="entry name" value="VSR Endonuclease"/>
    <property type="match status" value="1"/>
</dbReference>
<dbReference type="Pfam" id="PF04480">
    <property type="entry name" value="DUF559"/>
    <property type="match status" value="1"/>
</dbReference>
<accession>A0A839DYE9</accession>
<dbReference type="InterPro" id="IPR011335">
    <property type="entry name" value="Restrct_endonuc-II-like"/>
</dbReference>
<proteinExistence type="predicted"/>
<evidence type="ECO:0000313" key="2">
    <source>
        <dbReference type="EMBL" id="MBA8826992.1"/>
    </source>
</evidence>
<dbReference type="GO" id="GO:0004519">
    <property type="term" value="F:endonuclease activity"/>
    <property type="evidence" value="ECO:0007669"/>
    <property type="project" value="UniProtKB-KW"/>
</dbReference>
<keyword evidence="2" id="KW-0540">Nuclease</keyword>
<dbReference type="AlphaFoldDB" id="A0A839DYE9"/>
<dbReference type="RefSeq" id="WP_182546196.1">
    <property type="nucleotide sequence ID" value="NZ_JACGWZ010000007.1"/>
</dbReference>
<keyword evidence="2" id="KW-0255">Endonuclease</keyword>
<dbReference type="InterPro" id="IPR007569">
    <property type="entry name" value="DUF559"/>
</dbReference>
<dbReference type="EMBL" id="JACGWZ010000007">
    <property type="protein sequence ID" value="MBA8826992.1"/>
    <property type="molecule type" value="Genomic_DNA"/>
</dbReference>
<organism evidence="2 3">
    <name type="scientific">Halosaccharopolyspora lacisalsi</name>
    <dbReference type="NCBI Taxonomy" id="1000566"/>
    <lineage>
        <taxon>Bacteria</taxon>
        <taxon>Bacillati</taxon>
        <taxon>Actinomycetota</taxon>
        <taxon>Actinomycetes</taxon>
        <taxon>Pseudonocardiales</taxon>
        <taxon>Pseudonocardiaceae</taxon>
        <taxon>Halosaccharopolyspora</taxon>
    </lineage>
</organism>
<comment type="caution">
    <text evidence="2">The sequence shown here is derived from an EMBL/GenBank/DDBJ whole genome shotgun (WGS) entry which is preliminary data.</text>
</comment>
<keyword evidence="3" id="KW-1185">Reference proteome</keyword>
<dbReference type="SUPFAM" id="SSF52980">
    <property type="entry name" value="Restriction endonuclease-like"/>
    <property type="match status" value="1"/>
</dbReference>
<sequence length="292" mass="32381">MPLARITPNDSAGLFTRAEALSAGLDDNDLKSPEYRRVIQGVYSLAEKPSTHVRRCSAAALRLPEYAVITGRSAATLYGVALARPFDPVEVIVGGCKRVHGVRSWDVRNSPSESLLWSRIRLATLERTALDLLARNGLYQGVAYCDALLHAGLLSPEDIRAFLQGRHDHGIVRARQGAELLDERAESVPESVLRVALVLAGLRPRPQLEIPGEFGAPLRADLGFEREKVVVEYDGAWHGDPERFRRDQHRLAWLRAHGWHVIVVTSERLYGDLAGVVDEVRAAVTRRAHDFP</sequence>
<name>A0A839DYE9_9PSEU</name>
<evidence type="ECO:0000259" key="1">
    <source>
        <dbReference type="Pfam" id="PF04480"/>
    </source>
</evidence>